<feature type="transmembrane region" description="Helical" evidence="6">
    <location>
        <begin position="358"/>
        <end position="379"/>
    </location>
</feature>
<sequence length="391" mass="43908">MCMAVSFAFIICVAPVHVFYVTIPNWPMSLHDQYDVFGSLLLLRYANHAINFFLYSLTGAHFRCELDQYDVLGSLLLLRYANHAVNFFLYSLTGAHFRSELVALFRRSSRQTMANDTALMSTASSVLEDVVTSNDSNTGGFVIDVSANIWRYGWPPLCMPGLVGNTLVLLVLRRDGLVRTSANVYLSALAVGDSLVLMVASVTMYPGRAWGWWFDRTSRLVCHDTWPVHCTLVNASSWFIVAFTVERCVVVRSPLRRLSTPRNAGLCCGSLLVLAFVKNIDLFFIQDLVVDTDSGDVICTATLRYRDYVNNYRPMINFVTCGVIPTVIVIVCNWAIIRTLRRDLVQSNARESIVRHTTVMCLAVSFAFIVCVAPAHVFYVNIPNWPMSLHV</sequence>
<dbReference type="EMBL" id="JAODUO010000718">
    <property type="protein sequence ID" value="KAK2175615.1"/>
    <property type="molecule type" value="Genomic_DNA"/>
</dbReference>
<evidence type="ECO:0000259" key="7">
    <source>
        <dbReference type="PROSITE" id="PS50262"/>
    </source>
</evidence>
<keyword evidence="4 6" id="KW-0472">Membrane</keyword>
<keyword evidence="5" id="KW-0807">Transducer</keyword>
<feature type="transmembrane region" description="Helical" evidence="6">
    <location>
        <begin position="226"/>
        <end position="245"/>
    </location>
</feature>
<evidence type="ECO:0000256" key="3">
    <source>
        <dbReference type="ARBA" id="ARBA00022989"/>
    </source>
</evidence>
<dbReference type="InterPro" id="IPR052954">
    <property type="entry name" value="GPCR-Ligand_Int"/>
</dbReference>
<feature type="transmembrane region" description="Helical" evidence="6">
    <location>
        <begin position="184"/>
        <end position="206"/>
    </location>
</feature>
<dbReference type="InterPro" id="IPR017452">
    <property type="entry name" value="GPCR_Rhodpsn_7TM"/>
</dbReference>
<dbReference type="Pfam" id="PF00001">
    <property type="entry name" value="7tm_1"/>
    <property type="match status" value="1"/>
</dbReference>
<accession>A0AAD9NMN6</accession>
<evidence type="ECO:0000256" key="2">
    <source>
        <dbReference type="ARBA" id="ARBA00022692"/>
    </source>
</evidence>
<dbReference type="PANTHER" id="PTHR46641:SF25">
    <property type="entry name" value="CNMAMIDE RECEPTOR-RELATED"/>
    <property type="match status" value="1"/>
</dbReference>
<keyword evidence="2 5" id="KW-0812">Transmembrane</keyword>
<dbReference type="AlphaFoldDB" id="A0AAD9NMN6"/>
<dbReference type="Gene3D" id="1.20.1070.10">
    <property type="entry name" value="Rhodopsin 7-helix transmembrane proteins"/>
    <property type="match status" value="3"/>
</dbReference>
<keyword evidence="3 6" id="KW-1133">Transmembrane helix</keyword>
<name>A0AAD9NMN6_RIDPI</name>
<evidence type="ECO:0000256" key="6">
    <source>
        <dbReference type="SAM" id="Phobius"/>
    </source>
</evidence>
<dbReference type="SUPFAM" id="SSF81321">
    <property type="entry name" value="Family A G protein-coupled receptor-like"/>
    <property type="match status" value="2"/>
</dbReference>
<evidence type="ECO:0000313" key="9">
    <source>
        <dbReference type="Proteomes" id="UP001209878"/>
    </source>
</evidence>
<feature type="transmembrane region" description="Helical" evidence="6">
    <location>
        <begin position="152"/>
        <end position="172"/>
    </location>
</feature>
<dbReference type="CDD" id="cd14978">
    <property type="entry name" value="7tmA_FMRFamide_R-like"/>
    <property type="match status" value="1"/>
</dbReference>
<evidence type="ECO:0000256" key="4">
    <source>
        <dbReference type="ARBA" id="ARBA00023136"/>
    </source>
</evidence>
<dbReference type="PANTHER" id="PTHR46641">
    <property type="entry name" value="FMRFAMIDE RECEPTOR-RELATED"/>
    <property type="match status" value="1"/>
</dbReference>
<dbReference type="InterPro" id="IPR000276">
    <property type="entry name" value="GPCR_Rhodpsn"/>
</dbReference>
<dbReference type="GO" id="GO:0016020">
    <property type="term" value="C:membrane"/>
    <property type="evidence" value="ECO:0007669"/>
    <property type="project" value="UniProtKB-SubCell"/>
</dbReference>
<evidence type="ECO:0000313" key="8">
    <source>
        <dbReference type="EMBL" id="KAK2175615.1"/>
    </source>
</evidence>
<comment type="subcellular location">
    <subcellularLocation>
        <location evidence="1">Membrane</location>
    </subcellularLocation>
</comment>
<keyword evidence="9" id="KW-1185">Reference proteome</keyword>
<protein>
    <recommendedName>
        <fullName evidence="7">G-protein coupled receptors family 1 profile domain-containing protein</fullName>
    </recommendedName>
</protein>
<organism evidence="8 9">
    <name type="scientific">Ridgeia piscesae</name>
    <name type="common">Tubeworm</name>
    <dbReference type="NCBI Taxonomy" id="27915"/>
    <lineage>
        <taxon>Eukaryota</taxon>
        <taxon>Metazoa</taxon>
        <taxon>Spiralia</taxon>
        <taxon>Lophotrochozoa</taxon>
        <taxon>Annelida</taxon>
        <taxon>Polychaeta</taxon>
        <taxon>Sedentaria</taxon>
        <taxon>Canalipalpata</taxon>
        <taxon>Sabellida</taxon>
        <taxon>Siboglinidae</taxon>
        <taxon>Ridgeia</taxon>
    </lineage>
</organism>
<feature type="transmembrane region" description="Helical" evidence="6">
    <location>
        <begin position="315"/>
        <end position="337"/>
    </location>
</feature>
<proteinExistence type="inferred from homology"/>
<evidence type="ECO:0000256" key="5">
    <source>
        <dbReference type="RuleBase" id="RU000688"/>
    </source>
</evidence>
<evidence type="ECO:0000256" key="1">
    <source>
        <dbReference type="ARBA" id="ARBA00004370"/>
    </source>
</evidence>
<dbReference type="Proteomes" id="UP001209878">
    <property type="component" value="Unassembled WGS sequence"/>
</dbReference>
<keyword evidence="5" id="KW-0675">Receptor</keyword>
<reference evidence="8" key="1">
    <citation type="journal article" date="2023" name="Mol. Biol. Evol.">
        <title>Third-Generation Sequencing Reveals the Adaptive Role of the Epigenome in Three Deep-Sea Polychaetes.</title>
        <authorList>
            <person name="Perez M."/>
            <person name="Aroh O."/>
            <person name="Sun Y."/>
            <person name="Lan Y."/>
            <person name="Juniper S.K."/>
            <person name="Young C.R."/>
            <person name="Angers B."/>
            <person name="Qian P.Y."/>
        </authorList>
    </citation>
    <scope>NUCLEOTIDE SEQUENCE</scope>
    <source>
        <strain evidence="8">R07B-5</strain>
    </source>
</reference>
<dbReference type="PROSITE" id="PS50262">
    <property type="entry name" value="G_PROTEIN_RECEP_F1_2"/>
    <property type="match status" value="1"/>
</dbReference>
<dbReference type="PROSITE" id="PS00237">
    <property type="entry name" value="G_PROTEIN_RECEP_F1_1"/>
    <property type="match status" value="1"/>
</dbReference>
<keyword evidence="5" id="KW-0297">G-protein coupled receptor</keyword>
<comment type="caution">
    <text evidence="8">The sequence shown here is derived from an EMBL/GenBank/DDBJ whole genome shotgun (WGS) entry which is preliminary data.</text>
</comment>
<comment type="similarity">
    <text evidence="5">Belongs to the G-protein coupled receptor 1 family.</text>
</comment>
<feature type="transmembrane region" description="Helical" evidence="6">
    <location>
        <begin position="266"/>
        <end position="285"/>
    </location>
</feature>
<gene>
    <name evidence="8" type="ORF">NP493_718g00014</name>
</gene>
<dbReference type="GO" id="GO:0004930">
    <property type="term" value="F:G protein-coupled receptor activity"/>
    <property type="evidence" value="ECO:0007669"/>
    <property type="project" value="UniProtKB-KW"/>
</dbReference>
<feature type="domain" description="G-protein coupled receptors family 1 profile" evidence="7">
    <location>
        <begin position="164"/>
        <end position="391"/>
    </location>
</feature>
<dbReference type="PRINTS" id="PR00237">
    <property type="entry name" value="GPCRRHODOPSN"/>
</dbReference>